<protein>
    <recommendedName>
        <fullName evidence="12">Presequence translocated-associated motor subunit PAM17</fullName>
    </recommendedName>
</protein>
<keyword evidence="7" id="KW-0809">Transit peptide</keyword>
<evidence type="ECO:0000313" key="14">
    <source>
        <dbReference type="EMBL" id="RLL94591.1"/>
    </source>
</evidence>
<evidence type="ECO:0000256" key="3">
    <source>
        <dbReference type="ARBA" id="ARBA00022448"/>
    </source>
</evidence>
<comment type="similarity">
    <text evidence="2 12">Belongs to the PAM17 family.</text>
</comment>
<evidence type="ECO:0000313" key="15">
    <source>
        <dbReference type="Proteomes" id="UP000215289"/>
    </source>
</evidence>
<dbReference type="GO" id="GO:0001405">
    <property type="term" value="C:PAM complex, Tim23 associated import motor"/>
    <property type="evidence" value="ECO:0007669"/>
    <property type="project" value="UniProtKB-UniRule"/>
</dbReference>
<evidence type="ECO:0000256" key="2">
    <source>
        <dbReference type="ARBA" id="ARBA00006837"/>
    </source>
</evidence>
<comment type="function">
    <text evidence="12">Component of the PAM complex, a complex required for the translocation of transit peptide-containing proteins from the inner membrane into the mitochondrial matrix in an ATP-dependent manner.</text>
</comment>
<evidence type="ECO:0000256" key="11">
    <source>
        <dbReference type="ARBA" id="ARBA00023136"/>
    </source>
</evidence>
<evidence type="ECO:0000256" key="10">
    <source>
        <dbReference type="ARBA" id="ARBA00023128"/>
    </source>
</evidence>
<dbReference type="PANTHER" id="PTHR28021:SF1">
    <property type="entry name" value="PRESEQUENCE TRANSLOCATED-ASSOCIATED MOTOR SUBUNIT PAM17, MITOCHONDRIAL"/>
    <property type="match status" value="1"/>
</dbReference>
<keyword evidence="3 12" id="KW-0813">Transport</keyword>
<keyword evidence="10 12" id="KW-0496">Mitochondrion</keyword>
<comment type="caution">
    <text evidence="14">The sequence shown here is derived from an EMBL/GenBank/DDBJ whole genome shotgun (WGS) entry which is preliminary data.</text>
</comment>
<dbReference type="AlphaFoldDB" id="A0A421CXJ2"/>
<evidence type="ECO:0000256" key="6">
    <source>
        <dbReference type="ARBA" id="ARBA00022927"/>
    </source>
</evidence>
<comment type="subunit">
    <text evidence="12">Component of the PAM complex.</text>
</comment>
<feature type="region of interest" description="Disordered" evidence="13">
    <location>
        <begin position="45"/>
        <end position="65"/>
    </location>
</feature>
<feature type="compositionally biased region" description="Polar residues" evidence="13">
    <location>
        <begin position="45"/>
        <end position="55"/>
    </location>
</feature>
<feature type="transmembrane region" description="Helical" evidence="12">
    <location>
        <begin position="112"/>
        <end position="132"/>
    </location>
</feature>
<evidence type="ECO:0000256" key="1">
    <source>
        <dbReference type="ARBA" id="ARBA00004448"/>
    </source>
</evidence>
<gene>
    <name evidence="14" type="primary">PAM17</name>
    <name evidence="14" type="ORF">CFD26_104037</name>
</gene>
<reference evidence="14 15" key="1">
    <citation type="submission" date="2018-08" db="EMBL/GenBank/DDBJ databases">
        <title>Draft genome sequences of two Aspergillus turcosus clinical strains isolated from bronchoalveolar lavage fluid: one azole-susceptible and the other azole-resistant.</title>
        <authorList>
            <person name="Parent-Michaud M."/>
            <person name="Dufresne P.J."/>
            <person name="Fournier E."/>
            <person name="Martineau C."/>
            <person name="Moreira S."/>
            <person name="Perkins V."/>
            <person name="De Repentigny L."/>
            <person name="Dufresne S.F."/>
        </authorList>
    </citation>
    <scope>NUCLEOTIDE SEQUENCE [LARGE SCALE GENOMIC DNA]</scope>
    <source>
        <strain evidence="14">HMR AF 1038</strain>
    </source>
</reference>
<evidence type="ECO:0000256" key="7">
    <source>
        <dbReference type="ARBA" id="ARBA00022946"/>
    </source>
</evidence>
<keyword evidence="11 12" id="KW-0472">Membrane</keyword>
<keyword evidence="6 12" id="KW-0653">Protein transport</keyword>
<keyword evidence="4 12" id="KW-0812">Transmembrane</keyword>
<dbReference type="Proteomes" id="UP000215289">
    <property type="component" value="Unassembled WGS sequence"/>
</dbReference>
<evidence type="ECO:0000256" key="5">
    <source>
        <dbReference type="ARBA" id="ARBA00022792"/>
    </source>
</evidence>
<keyword evidence="5 12" id="KW-0999">Mitochondrion inner membrane</keyword>
<keyword evidence="15" id="KW-1185">Reference proteome</keyword>
<organism evidence="14 15">
    <name type="scientific">Aspergillus turcosus</name>
    <dbReference type="NCBI Taxonomy" id="1245748"/>
    <lineage>
        <taxon>Eukaryota</taxon>
        <taxon>Fungi</taxon>
        <taxon>Dikarya</taxon>
        <taxon>Ascomycota</taxon>
        <taxon>Pezizomycotina</taxon>
        <taxon>Eurotiomycetes</taxon>
        <taxon>Eurotiomycetidae</taxon>
        <taxon>Eurotiales</taxon>
        <taxon>Aspergillaceae</taxon>
        <taxon>Aspergillus</taxon>
        <taxon>Aspergillus subgen. Fumigati</taxon>
    </lineage>
</organism>
<dbReference type="Pfam" id="PF08566">
    <property type="entry name" value="Pam17"/>
    <property type="match status" value="1"/>
</dbReference>
<feature type="transmembrane region" description="Helical" evidence="12">
    <location>
        <begin position="152"/>
        <end position="180"/>
    </location>
</feature>
<dbReference type="STRING" id="1245748.A0A421CXJ2"/>
<sequence>MHLTSMNGTFRTAALSGRFALASPSPLPSATPLFQCCQKMSLRTQARPASTSTTRIPLKPSPRPQTNVVSLSPILRNTAFRLNSTATNASRTEAAKLDWNSFFKLRASRRRYTLASSIIASIASTITGVQLLSQQDLESLGAQVMGLDPFVVLGLATAACGAVGWLAGPFLGNAVWRLVYRRYKPAFLMREKEFYDRIKRFRVDPSSNSIANPVPDYYGEKIGSVQGYRQWLKDQRAYNRKRRSFII</sequence>
<keyword evidence="8 12" id="KW-1133">Transmembrane helix</keyword>
<dbReference type="EMBL" id="NIDN02000196">
    <property type="protein sequence ID" value="RLL94591.1"/>
    <property type="molecule type" value="Genomic_DNA"/>
</dbReference>
<dbReference type="OrthoDB" id="5970083at2759"/>
<evidence type="ECO:0000256" key="13">
    <source>
        <dbReference type="SAM" id="MobiDB-lite"/>
    </source>
</evidence>
<dbReference type="InterPro" id="IPR013875">
    <property type="entry name" value="Pam17"/>
</dbReference>
<comment type="subcellular location">
    <subcellularLocation>
        <location evidence="1 12">Mitochondrion inner membrane</location>
        <topology evidence="1 12">Multi-pass membrane protein</topology>
    </subcellularLocation>
</comment>
<dbReference type="PANTHER" id="PTHR28021">
    <property type="entry name" value="PRESEQUENCE TRANSLOCATED-ASSOCIATED MOTOR SUBUNIT PAM17, MITOCHONDRIAL"/>
    <property type="match status" value="1"/>
</dbReference>
<proteinExistence type="inferred from homology"/>
<evidence type="ECO:0000256" key="4">
    <source>
        <dbReference type="ARBA" id="ARBA00022692"/>
    </source>
</evidence>
<evidence type="ECO:0000256" key="8">
    <source>
        <dbReference type="ARBA" id="ARBA00022989"/>
    </source>
</evidence>
<evidence type="ECO:0000256" key="12">
    <source>
        <dbReference type="RuleBase" id="RU367146"/>
    </source>
</evidence>
<accession>A0A421CXJ2</accession>
<keyword evidence="9 12" id="KW-0811">Translocation</keyword>
<dbReference type="GO" id="GO:0030150">
    <property type="term" value="P:protein import into mitochondrial matrix"/>
    <property type="evidence" value="ECO:0007669"/>
    <property type="project" value="UniProtKB-UniRule"/>
</dbReference>
<evidence type="ECO:0000256" key="9">
    <source>
        <dbReference type="ARBA" id="ARBA00023010"/>
    </source>
</evidence>
<name>A0A421CXJ2_9EURO</name>